<dbReference type="Proteomes" id="UP000789366">
    <property type="component" value="Unassembled WGS sequence"/>
</dbReference>
<comment type="caution">
    <text evidence="1">The sequence shown here is derived from an EMBL/GenBank/DDBJ whole genome shotgun (WGS) entry which is preliminary data.</text>
</comment>
<feature type="non-terminal residue" evidence="1">
    <location>
        <position position="1"/>
    </location>
</feature>
<accession>A0ACA9Q2R0</accession>
<evidence type="ECO:0000313" key="1">
    <source>
        <dbReference type="EMBL" id="CAG8733179.1"/>
    </source>
</evidence>
<protein>
    <submittedName>
        <fullName evidence="1">7032_t:CDS:1</fullName>
    </submittedName>
</protein>
<dbReference type="EMBL" id="CAJVPW010034288">
    <property type="protein sequence ID" value="CAG8733179.1"/>
    <property type="molecule type" value="Genomic_DNA"/>
</dbReference>
<keyword evidence="2" id="KW-1185">Reference proteome</keyword>
<feature type="non-terminal residue" evidence="1">
    <location>
        <position position="65"/>
    </location>
</feature>
<evidence type="ECO:0000313" key="2">
    <source>
        <dbReference type="Proteomes" id="UP000789366"/>
    </source>
</evidence>
<proteinExistence type="predicted"/>
<name>A0ACA9Q2R0_9GLOM</name>
<reference evidence="1" key="1">
    <citation type="submission" date="2021-06" db="EMBL/GenBank/DDBJ databases">
        <authorList>
            <person name="Kallberg Y."/>
            <person name="Tangrot J."/>
            <person name="Rosling A."/>
        </authorList>
    </citation>
    <scope>NUCLEOTIDE SEQUENCE</scope>
    <source>
        <strain evidence="1">28 12/20/2015</strain>
    </source>
</reference>
<gene>
    <name evidence="1" type="ORF">SPELUC_LOCUS13257</name>
</gene>
<organism evidence="1 2">
    <name type="scientific">Cetraspora pellucida</name>
    <dbReference type="NCBI Taxonomy" id="1433469"/>
    <lineage>
        <taxon>Eukaryota</taxon>
        <taxon>Fungi</taxon>
        <taxon>Fungi incertae sedis</taxon>
        <taxon>Mucoromycota</taxon>
        <taxon>Glomeromycotina</taxon>
        <taxon>Glomeromycetes</taxon>
        <taxon>Diversisporales</taxon>
        <taxon>Gigasporaceae</taxon>
        <taxon>Cetraspora</taxon>
    </lineage>
</organism>
<sequence length="65" mass="7619">ENSNLENNEDCVLYELDELKELVAMHFVNEESQKINFSKIFKFENKLINNSQALNNNIEAKICKL</sequence>